<dbReference type="NCBIfam" id="NF001989">
    <property type="entry name" value="PRK00784.1"/>
    <property type="match status" value="1"/>
</dbReference>
<dbReference type="NCBIfam" id="TIGR00313">
    <property type="entry name" value="cobQ"/>
    <property type="match status" value="1"/>
</dbReference>
<dbReference type="PROSITE" id="PS51273">
    <property type="entry name" value="GATASE_TYPE_1"/>
    <property type="match status" value="1"/>
</dbReference>
<dbReference type="Pfam" id="PF01656">
    <property type="entry name" value="CbiA"/>
    <property type="match status" value="1"/>
</dbReference>
<dbReference type="Gene3D" id="3.40.50.880">
    <property type="match status" value="1"/>
</dbReference>
<protein>
    <recommendedName>
        <fullName evidence="4">Cobyric acid synthase</fullName>
    </recommendedName>
</protein>
<organism evidence="7 8">
    <name type="scientific">Alkaliphilus serpentinus</name>
    <dbReference type="NCBI Taxonomy" id="1482731"/>
    <lineage>
        <taxon>Bacteria</taxon>
        <taxon>Bacillati</taxon>
        <taxon>Bacillota</taxon>
        <taxon>Clostridia</taxon>
        <taxon>Peptostreptococcales</taxon>
        <taxon>Natronincolaceae</taxon>
        <taxon>Alkaliphilus</taxon>
    </lineage>
</organism>
<reference evidence="7 8" key="1">
    <citation type="submission" date="2019-10" db="EMBL/GenBank/DDBJ databases">
        <title>Alkaliphilus serpentinus sp. nov. and Alkaliphilus pronyensis sp. nov., two novel anaerobic alkaliphilic species isolated from the serpentinized-hosted hydrothermal field of the Prony Bay (New Caledonia).</title>
        <authorList>
            <person name="Postec A."/>
        </authorList>
    </citation>
    <scope>NUCLEOTIDE SEQUENCE [LARGE SCALE GENOMIC DNA]</scope>
    <source>
        <strain evidence="7 8">LacT</strain>
    </source>
</reference>
<dbReference type="CDD" id="cd01750">
    <property type="entry name" value="GATase1_CobQ"/>
    <property type="match status" value="1"/>
</dbReference>
<comment type="function">
    <text evidence="4">Catalyzes amidations at positions B, D, E, and G on adenosylcobyrinic A,C-diamide. NH(2) groups are provided by glutamine, and one molecule of ATP is hydrogenolyzed for each amidation.</text>
</comment>
<dbReference type="PANTHER" id="PTHR21343">
    <property type="entry name" value="DETHIOBIOTIN SYNTHETASE"/>
    <property type="match status" value="1"/>
</dbReference>
<dbReference type="PANTHER" id="PTHR21343:SF1">
    <property type="entry name" value="COBYRIC ACID SYNTHASE"/>
    <property type="match status" value="1"/>
</dbReference>
<dbReference type="AlphaFoldDB" id="A0A833HR53"/>
<keyword evidence="2 4" id="KW-0169">Cobalamin biosynthesis</keyword>
<gene>
    <name evidence="4" type="primary">cobQ</name>
    <name evidence="7" type="ORF">F8153_01930</name>
</gene>
<name>A0A833HR53_9FIRM</name>
<dbReference type="InterPro" id="IPR027417">
    <property type="entry name" value="P-loop_NTPase"/>
</dbReference>
<sequence>MNKSIMVQGTASSVGKSILATALCRIFTQDGYNTVPFKSQNMSLNSYITYEGHEMGRAQVMQAEAAGKAPNAKMNPILLKPTGDCKSQIIVNGVVQRDMEVSEYFRYKLQLKEMIQATIVELITDHDIVVIEGAGSPAEINLKEQDIVNMGMAKMAKSPVILVGDIDKGGVFASLFGTIMLLDEDERRMIKGVIINKFRGSLELLRPGLNMLQDLINVPVLGVIPHFDLNLEDEDSVTDWSKYGNNLEGDLEVAVIRLPRISNFTDFNAFKLHGDVRLRFVGINEELGTPDLVIIPGSKSTIADLNELKNAKMDKQILKAHENGSTIFGICGGFQILGKEIKDPNKIESQEIENIEGLGLLPVETIFEKNKVTTLTEGLDNLFHTNIRGYEIHMGRTKVLENPSSLIQINRRNGLNYSNTDDGMVNHDHTVFGTYIHGIFDNSKFTRSLLNKIREGRGMKVFEKEVMDYQSHKEEQYDQLASIVRNHLDMNAIYGIIKDGIDD</sequence>
<evidence type="ECO:0000259" key="6">
    <source>
        <dbReference type="Pfam" id="PF07685"/>
    </source>
</evidence>
<dbReference type="Pfam" id="PF07685">
    <property type="entry name" value="GATase_3"/>
    <property type="match status" value="1"/>
</dbReference>
<dbReference type="InterPro" id="IPR004459">
    <property type="entry name" value="CobQ_synth"/>
</dbReference>
<dbReference type="SUPFAM" id="SSF52540">
    <property type="entry name" value="P-loop containing nucleoside triphosphate hydrolases"/>
    <property type="match status" value="1"/>
</dbReference>
<dbReference type="InterPro" id="IPR002586">
    <property type="entry name" value="CobQ/CobB/MinD/ParA_Nub-bd_dom"/>
</dbReference>
<dbReference type="EMBL" id="WBZB01000006">
    <property type="protein sequence ID" value="KAB3532849.1"/>
    <property type="molecule type" value="Genomic_DNA"/>
</dbReference>
<proteinExistence type="inferred from homology"/>
<dbReference type="HAMAP" id="MF_00028">
    <property type="entry name" value="CobQ"/>
    <property type="match status" value="1"/>
</dbReference>
<dbReference type="InterPro" id="IPR011698">
    <property type="entry name" value="GATase_3"/>
</dbReference>
<feature type="active site" evidence="4">
    <location>
        <position position="437"/>
    </location>
</feature>
<dbReference type="GO" id="GO:0003824">
    <property type="term" value="F:catalytic activity"/>
    <property type="evidence" value="ECO:0007669"/>
    <property type="project" value="InterPro"/>
</dbReference>
<dbReference type="SUPFAM" id="SSF52317">
    <property type="entry name" value="Class I glutamine amidotransferase-like"/>
    <property type="match status" value="1"/>
</dbReference>
<dbReference type="OrthoDB" id="9808302at2"/>
<evidence type="ECO:0000259" key="5">
    <source>
        <dbReference type="Pfam" id="PF01656"/>
    </source>
</evidence>
<evidence type="ECO:0000256" key="4">
    <source>
        <dbReference type="HAMAP-Rule" id="MF_00028"/>
    </source>
</evidence>
<feature type="domain" description="CobB/CobQ-like glutamine amidotransferase" evidence="6">
    <location>
        <begin position="252"/>
        <end position="444"/>
    </location>
</feature>
<dbReference type="UniPathway" id="UPA00148"/>
<dbReference type="InterPro" id="IPR033949">
    <property type="entry name" value="CobQ_GATase1"/>
</dbReference>
<comment type="similarity">
    <text evidence="4">Belongs to the CobB/CobQ family. CobQ subfamily.</text>
</comment>
<dbReference type="GO" id="GO:0015420">
    <property type="term" value="F:ABC-type vitamin B12 transporter activity"/>
    <property type="evidence" value="ECO:0007669"/>
    <property type="project" value="UniProtKB-UniRule"/>
</dbReference>
<comment type="pathway">
    <text evidence="1 4">Cofactor biosynthesis; adenosylcobalamin biosynthesis.</text>
</comment>
<evidence type="ECO:0000256" key="1">
    <source>
        <dbReference type="ARBA" id="ARBA00004953"/>
    </source>
</evidence>
<feature type="domain" description="CobQ/CobB/MinD/ParA nucleotide binding" evidence="5">
    <location>
        <begin position="5"/>
        <end position="226"/>
    </location>
</feature>
<evidence type="ECO:0000256" key="3">
    <source>
        <dbReference type="ARBA" id="ARBA00022962"/>
    </source>
</evidence>
<dbReference type="PROSITE" id="PS51274">
    <property type="entry name" value="GATASE_COBBQ"/>
    <property type="match status" value="1"/>
</dbReference>
<evidence type="ECO:0000313" key="8">
    <source>
        <dbReference type="Proteomes" id="UP000465601"/>
    </source>
</evidence>
<keyword evidence="8" id="KW-1185">Reference proteome</keyword>
<dbReference type="RefSeq" id="WP_151864661.1">
    <property type="nucleotide sequence ID" value="NZ_WBZB01000006.1"/>
</dbReference>
<dbReference type="Proteomes" id="UP000465601">
    <property type="component" value="Unassembled WGS sequence"/>
</dbReference>
<evidence type="ECO:0000313" key="7">
    <source>
        <dbReference type="EMBL" id="KAB3532849.1"/>
    </source>
</evidence>
<keyword evidence="3 4" id="KW-0315">Glutamine amidotransferase</keyword>
<evidence type="ECO:0000256" key="2">
    <source>
        <dbReference type="ARBA" id="ARBA00022573"/>
    </source>
</evidence>
<dbReference type="GO" id="GO:0009236">
    <property type="term" value="P:cobalamin biosynthetic process"/>
    <property type="evidence" value="ECO:0007669"/>
    <property type="project" value="UniProtKB-UniRule"/>
</dbReference>
<dbReference type="Gene3D" id="3.40.50.300">
    <property type="entry name" value="P-loop containing nucleotide triphosphate hydrolases"/>
    <property type="match status" value="1"/>
</dbReference>
<dbReference type="InterPro" id="IPR047045">
    <property type="entry name" value="CobQ_N"/>
</dbReference>
<comment type="caution">
    <text evidence="7">The sequence shown here is derived from an EMBL/GenBank/DDBJ whole genome shotgun (WGS) entry which is preliminary data.</text>
</comment>
<accession>A0A833HR53</accession>
<feature type="active site" description="Nucleophile" evidence="4">
    <location>
        <position position="331"/>
    </location>
</feature>
<dbReference type="InterPro" id="IPR029062">
    <property type="entry name" value="Class_I_gatase-like"/>
</dbReference>
<dbReference type="CDD" id="cd05389">
    <property type="entry name" value="CobQ_N"/>
    <property type="match status" value="1"/>
</dbReference>